<name>A0A9D1PQY4_9FIRM</name>
<proteinExistence type="predicted"/>
<gene>
    <name evidence="2" type="ORF">H9900_03165</name>
</gene>
<dbReference type="PANTHER" id="PTHR47619">
    <property type="entry name" value="METALLO-HYDROLASE YYCJ-RELATED"/>
    <property type="match status" value="1"/>
</dbReference>
<dbReference type="InterPro" id="IPR001279">
    <property type="entry name" value="Metallo-B-lactamas"/>
</dbReference>
<evidence type="ECO:0000259" key="1">
    <source>
        <dbReference type="SMART" id="SM00849"/>
    </source>
</evidence>
<reference evidence="2" key="1">
    <citation type="journal article" date="2021" name="PeerJ">
        <title>Extensive microbial diversity within the chicken gut microbiome revealed by metagenomics and culture.</title>
        <authorList>
            <person name="Gilroy R."/>
            <person name="Ravi A."/>
            <person name="Getino M."/>
            <person name="Pursley I."/>
            <person name="Horton D.L."/>
            <person name="Alikhan N.F."/>
            <person name="Baker D."/>
            <person name="Gharbi K."/>
            <person name="Hall N."/>
            <person name="Watson M."/>
            <person name="Adriaenssens E.M."/>
            <person name="Foster-Nyarko E."/>
            <person name="Jarju S."/>
            <person name="Secka A."/>
            <person name="Antonio M."/>
            <person name="Oren A."/>
            <person name="Chaudhuri R.R."/>
            <person name="La Ragione R."/>
            <person name="Hildebrand F."/>
            <person name="Pallen M.J."/>
        </authorList>
    </citation>
    <scope>NUCLEOTIDE SEQUENCE</scope>
    <source>
        <strain evidence="2">5790</strain>
    </source>
</reference>
<dbReference type="Pfam" id="PF12706">
    <property type="entry name" value="Lactamase_B_2"/>
    <property type="match status" value="1"/>
</dbReference>
<dbReference type="AlphaFoldDB" id="A0A9D1PQY4"/>
<dbReference type="InterPro" id="IPR052533">
    <property type="entry name" value="WalJ/YycJ-like"/>
</dbReference>
<protein>
    <submittedName>
        <fullName evidence="2">MBL fold metallo-hydrolase</fullName>
    </submittedName>
</protein>
<comment type="caution">
    <text evidence="2">The sequence shown here is derived from an EMBL/GenBank/DDBJ whole genome shotgun (WGS) entry which is preliminary data.</text>
</comment>
<evidence type="ECO:0000313" key="2">
    <source>
        <dbReference type="EMBL" id="HIV85793.1"/>
    </source>
</evidence>
<dbReference type="Proteomes" id="UP000824162">
    <property type="component" value="Unassembled WGS sequence"/>
</dbReference>
<dbReference type="SUPFAM" id="SSF56281">
    <property type="entry name" value="Metallo-hydrolase/oxidoreductase"/>
    <property type="match status" value="1"/>
</dbReference>
<dbReference type="InterPro" id="IPR036866">
    <property type="entry name" value="RibonucZ/Hydroxyglut_hydro"/>
</dbReference>
<reference evidence="2" key="2">
    <citation type="submission" date="2021-04" db="EMBL/GenBank/DDBJ databases">
        <authorList>
            <person name="Gilroy R."/>
        </authorList>
    </citation>
    <scope>NUCLEOTIDE SEQUENCE</scope>
    <source>
        <strain evidence="2">5790</strain>
    </source>
</reference>
<dbReference type="SMART" id="SM00849">
    <property type="entry name" value="Lactamase_B"/>
    <property type="match status" value="1"/>
</dbReference>
<sequence length="252" mass="26647">MELYPLKSGSKGNSCLVYTKNTKILVDCGISGKAASDALSQIGVAPDELSGIVVTHEHTDHIKGVGILARRYKLPVYANAKTWEAMRGSIGKISDSCVKVFDGVSSFSVGDLGIKPFDIPHDAAMPVGYCFDDGIERGAVATDMGVLTEEVMRAIGGCKTVLLESNHDINMLETGSYPYSLKQRIKGSLGHLSNDTAAKGAELLVKMGAERIILGHLSEENNFPALAYETVKSALACSGIVAGRDIALSVAV</sequence>
<accession>A0A9D1PQY4</accession>
<organism evidence="2 3">
    <name type="scientific">Candidatus Monoglobus merdigallinarum</name>
    <dbReference type="NCBI Taxonomy" id="2838698"/>
    <lineage>
        <taxon>Bacteria</taxon>
        <taxon>Bacillati</taxon>
        <taxon>Bacillota</taxon>
        <taxon>Clostridia</taxon>
        <taxon>Monoglobales</taxon>
        <taxon>Monoglobaceae</taxon>
        <taxon>Monoglobus</taxon>
    </lineage>
</organism>
<dbReference type="Gene3D" id="3.60.15.10">
    <property type="entry name" value="Ribonuclease Z/Hydroxyacylglutathione hydrolase-like"/>
    <property type="match status" value="1"/>
</dbReference>
<dbReference type="PANTHER" id="PTHR47619:SF1">
    <property type="entry name" value="EXODEOXYRIBONUCLEASE WALJ"/>
    <property type="match status" value="1"/>
</dbReference>
<feature type="domain" description="Metallo-beta-lactamase" evidence="1">
    <location>
        <begin position="11"/>
        <end position="191"/>
    </location>
</feature>
<evidence type="ECO:0000313" key="3">
    <source>
        <dbReference type="Proteomes" id="UP000824162"/>
    </source>
</evidence>
<dbReference type="EMBL" id="DXIJ01000061">
    <property type="protein sequence ID" value="HIV85793.1"/>
    <property type="molecule type" value="Genomic_DNA"/>
</dbReference>